<keyword evidence="1" id="KW-0812">Transmembrane</keyword>
<dbReference type="EMBL" id="JRKL02005673">
    <property type="protein sequence ID" value="KAF3950104.1"/>
    <property type="molecule type" value="Genomic_DNA"/>
</dbReference>
<dbReference type="Proteomes" id="UP000737018">
    <property type="component" value="Unassembled WGS sequence"/>
</dbReference>
<name>A0A8J4QPA8_9ROSI</name>
<keyword evidence="1" id="KW-1133">Transmembrane helix</keyword>
<comment type="caution">
    <text evidence="2">The sequence shown here is derived from an EMBL/GenBank/DDBJ whole genome shotgun (WGS) entry which is preliminary data.</text>
</comment>
<evidence type="ECO:0000313" key="2">
    <source>
        <dbReference type="EMBL" id="KAF3950104.1"/>
    </source>
</evidence>
<gene>
    <name evidence="2" type="ORF">CMV_024099</name>
</gene>
<accession>A0A8J4QPA8</accession>
<proteinExistence type="predicted"/>
<keyword evidence="3" id="KW-1185">Reference proteome</keyword>
<organism evidence="2 3">
    <name type="scientific">Castanea mollissima</name>
    <name type="common">Chinese chestnut</name>
    <dbReference type="NCBI Taxonomy" id="60419"/>
    <lineage>
        <taxon>Eukaryota</taxon>
        <taxon>Viridiplantae</taxon>
        <taxon>Streptophyta</taxon>
        <taxon>Embryophyta</taxon>
        <taxon>Tracheophyta</taxon>
        <taxon>Spermatophyta</taxon>
        <taxon>Magnoliopsida</taxon>
        <taxon>eudicotyledons</taxon>
        <taxon>Gunneridae</taxon>
        <taxon>Pentapetalae</taxon>
        <taxon>rosids</taxon>
        <taxon>fabids</taxon>
        <taxon>Fagales</taxon>
        <taxon>Fagaceae</taxon>
        <taxon>Castanea</taxon>
    </lineage>
</organism>
<sequence>MASRVFADRLLERTRTIKRGHGQPQYLHKLQEHESNENKGVLSIPVDILMLPRSTFSTWTCLVCPSLIFSLWNLMKRRYKVERACSDSCTFIFI</sequence>
<feature type="transmembrane region" description="Helical" evidence="1">
    <location>
        <begin position="56"/>
        <end position="74"/>
    </location>
</feature>
<evidence type="ECO:0000313" key="3">
    <source>
        <dbReference type="Proteomes" id="UP000737018"/>
    </source>
</evidence>
<keyword evidence="1" id="KW-0472">Membrane</keyword>
<dbReference type="AlphaFoldDB" id="A0A8J4QPA8"/>
<reference evidence="2" key="1">
    <citation type="submission" date="2020-03" db="EMBL/GenBank/DDBJ databases">
        <title>Castanea mollissima Vanexum genome sequencing.</title>
        <authorList>
            <person name="Staton M."/>
        </authorList>
    </citation>
    <scope>NUCLEOTIDE SEQUENCE</scope>
    <source>
        <tissue evidence="2">Leaf</tissue>
    </source>
</reference>
<evidence type="ECO:0000256" key="1">
    <source>
        <dbReference type="SAM" id="Phobius"/>
    </source>
</evidence>
<protein>
    <submittedName>
        <fullName evidence="2">Uncharacterized protein</fullName>
    </submittedName>
</protein>